<sequence length="242" mass="26740">MPLPAPAAALVSIIIPTYNEAEGIAALLHHLRRAGTATDAGVEIIVADSPGTDATAALARQAGARVVACPRKGRAAQLNHGARHATGSILYFLHADSLPPVGFLNDIRRAVAAGYGCGCFRLAFDMPHWFLRAHAWFTRFDVALARFGDQSLFVQRSIFEQAGGYREDLLVLEDQEIARRLKRLTRLRVLPGIIITSARKYRENGVFRLQATFYLLTGLYYLGVSQPTLLRVYRAIIRQDKL</sequence>
<keyword evidence="2" id="KW-1003">Cell membrane</keyword>
<dbReference type="CDD" id="cd02522">
    <property type="entry name" value="GT_2_like_a"/>
    <property type="match status" value="1"/>
</dbReference>
<evidence type="ECO:0000256" key="3">
    <source>
        <dbReference type="ARBA" id="ARBA00022676"/>
    </source>
</evidence>
<accession>A0ABU9M0G1</accession>
<evidence type="ECO:0000259" key="6">
    <source>
        <dbReference type="Pfam" id="PF00535"/>
    </source>
</evidence>
<gene>
    <name evidence="7" type="ORF">AAFH49_18630</name>
</gene>
<dbReference type="Proteomes" id="UP001479606">
    <property type="component" value="Unassembled WGS sequence"/>
</dbReference>
<keyword evidence="8" id="KW-1185">Reference proteome</keyword>
<feature type="domain" description="Glycosyltransferase 2-like" evidence="6">
    <location>
        <begin position="12"/>
        <end position="137"/>
    </location>
</feature>
<name>A0ABU9M0G1_9BACT</name>
<dbReference type="NCBIfam" id="TIGR04283">
    <property type="entry name" value="glyco_like_mftF"/>
    <property type="match status" value="1"/>
</dbReference>
<reference evidence="7 8" key="1">
    <citation type="journal article" date="2018" name="Arch. Microbiol.">
        <title>Hymenobacter segetis sp. nov., isolated from soil.</title>
        <authorList>
            <person name="Ten L.N."/>
            <person name="Lim S.J."/>
            <person name="Kim B.O."/>
            <person name="Kang I.K."/>
            <person name="Jung H.Y."/>
        </authorList>
    </citation>
    <scope>NUCLEOTIDE SEQUENCE [LARGE SCALE GENOMIC DNA]</scope>
    <source>
        <strain evidence="7 8">S7-3-11</strain>
    </source>
</reference>
<dbReference type="Gene3D" id="3.90.550.10">
    <property type="entry name" value="Spore Coat Polysaccharide Biosynthesis Protein SpsA, Chain A"/>
    <property type="match status" value="1"/>
</dbReference>
<dbReference type="PANTHER" id="PTHR43646">
    <property type="entry name" value="GLYCOSYLTRANSFERASE"/>
    <property type="match status" value="1"/>
</dbReference>
<dbReference type="InterPro" id="IPR001173">
    <property type="entry name" value="Glyco_trans_2-like"/>
</dbReference>
<evidence type="ECO:0000256" key="2">
    <source>
        <dbReference type="ARBA" id="ARBA00022475"/>
    </source>
</evidence>
<dbReference type="SUPFAM" id="SSF53448">
    <property type="entry name" value="Nucleotide-diphospho-sugar transferases"/>
    <property type="match status" value="1"/>
</dbReference>
<dbReference type="Pfam" id="PF00535">
    <property type="entry name" value="Glycos_transf_2"/>
    <property type="match status" value="1"/>
</dbReference>
<keyword evidence="5" id="KW-0472">Membrane</keyword>
<comment type="subcellular location">
    <subcellularLocation>
        <location evidence="1">Cell membrane</location>
    </subcellularLocation>
</comment>
<keyword evidence="4" id="KW-0808">Transferase</keyword>
<proteinExistence type="predicted"/>
<organism evidence="7 8">
    <name type="scientific">Hymenobacter segetis</name>
    <dbReference type="NCBI Taxonomy" id="2025509"/>
    <lineage>
        <taxon>Bacteria</taxon>
        <taxon>Pseudomonadati</taxon>
        <taxon>Bacteroidota</taxon>
        <taxon>Cytophagia</taxon>
        <taxon>Cytophagales</taxon>
        <taxon>Hymenobacteraceae</taxon>
        <taxon>Hymenobacter</taxon>
    </lineage>
</organism>
<evidence type="ECO:0000256" key="1">
    <source>
        <dbReference type="ARBA" id="ARBA00004236"/>
    </source>
</evidence>
<comment type="caution">
    <text evidence="7">The sequence shown here is derived from an EMBL/GenBank/DDBJ whole genome shotgun (WGS) entry which is preliminary data.</text>
</comment>
<evidence type="ECO:0000256" key="4">
    <source>
        <dbReference type="ARBA" id="ARBA00022679"/>
    </source>
</evidence>
<keyword evidence="3" id="KW-0328">Glycosyltransferase</keyword>
<dbReference type="InterPro" id="IPR026461">
    <property type="entry name" value="Trfase_2_rSAM/seldom_assoc"/>
</dbReference>
<dbReference type="PANTHER" id="PTHR43646:SF2">
    <property type="entry name" value="GLYCOSYLTRANSFERASE 2-LIKE DOMAIN-CONTAINING PROTEIN"/>
    <property type="match status" value="1"/>
</dbReference>
<evidence type="ECO:0000313" key="7">
    <source>
        <dbReference type="EMBL" id="MEL5996238.1"/>
    </source>
</evidence>
<dbReference type="InterPro" id="IPR029044">
    <property type="entry name" value="Nucleotide-diphossugar_trans"/>
</dbReference>
<protein>
    <submittedName>
        <fullName evidence="7">TIGR04283 family arsenosugar biosynthesis glycosyltransferase</fullName>
    </submittedName>
</protein>
<evidence type="ECO:0000313" key="8">
    <source>
        <dbReference type="Proteomes" id="UP001479606"/>
    </source>
</evidence>
<dbReference type="RefSeq" id="WP_342300550.1">
    <property type="nucleotide sequence ID" value="NZ_JBCEVZ010000063.1"/>
</dbReference>
<evidence type="ECO:0000256" key="5">
    <source>
        <dbReference type="ARBA" id="ARBA00023136"/>
    </source>
</evidence>
<dbReference type="EMBL" id="JBCEVZ010000063">
    <property type="protein sequence ID" value="MEL5996238.1"/>
    <property type="molecule type" value="Genomic_DNA"/>
</dbReference>